<dbReference type="Gene3D" id="2.90.10.30">
    <property type="match status" value="1"/>
</dbReference>
<evidence type="ECO:0000259" key="6">
    <source>
        <dbReference type="PROSITE" id="PS50927"/>
    </source>
</evidence>
<organism evidence="7 8">
    <name type="scientific">Paspalum notatum var. saurae</name>
    <dbReference type="NCBI Taxonomy" id="547442"/>
    <lineage>
        <taxon>Eukaryota</taxon>
        <taxon>Viridiplantae</taxon>
        <taxon>Streptophyta</taxon>
        <taxon>Embryophyta</taxon>
        <taxon>Tracheophyta</taxon>
        <taxon>Spermatophyta</taxon>
        <taxon>Magnoliopsida</taxon>
        <taxon>Liliopsida</taxon>
        <taxon>Poales</taxon>
        <taxon>Poaceae</taxon>
        <taxon>PACMAD clade</taxon>
        <taxon>Panicoideae</taxon>
        <taxon>Andropogonodae</taxon>
        <taxon>Paspaleae</taxon>
        <taxon>Paspalinae</taxon>
        <taxon>Paspalum</taxon>
    </lineage>
</organism>
<gene>
    <name evidence="7" type="ORF">U9M48_015343</name>
</gene>
<accession>A0AAQ3T6C3</accession>
<evidence type="ECO:0000256" key="5">
    <source>
        <dbReference type="ARBA" id="ARBA00048679"/>
    </source>
</evidence>
<evidence type="ECO:0000256" key="2">
    <source>
        <dbReference type="ARBA" id="ARBA00012513"/>
    </source>
</evidence>
<keyword evidence="3" id="KW-0675">Receptor</keyword>
<comment type="catalytic activity">
    <reaction evidence="4">
        <text>L-threonyl-[protein] + ATP = O-phospho-L-threonyl-[protein] + ADP + H(+)</text>
        <dbReference type="Rhea" id="RHEA:46608"/>
        <dbReference type="Rhea" id="RHEA-COMP:11060"/>
        <dbReference type="Rhea" id="RHEA-COMP:11605"/>
        <dbReference type="ChEBI" id="CHEBI:15378"/>
        <dbReference type="ChEBI" id="CHEBI:30013"/>
        <dbReference type="ChEBI" id="CHEBI:30616"/>
        <dbReference type="ChEBI" id="CHEBI:61977"/>
        <dbReference type="ChEBI" id="CHEBI:456216"/>
        <dbReference type="EC" id="2.7.11.1"/>
    </reaction>
</comment>
<protein>
    <recommendedName>
        <fullName evidence="2">non-specific serine/threonine protein kinase</fullName>
        <ecNumber evidence="2">2.7.11.1</ecNumber>
    </recommendedName>
</protein>
<dbReference type="EC" id="2.7.11.1" evidence="2"/>
<feature type="domain" description="Bulb-type lectin" evidence="6">
    <location>
        <begin position="1"/>
        <end position="87"/>
    </location>
</feature>
<dbReference type="GO" id="GO:0004674">
    <property type="term" value="F:protein serine/threonine kinase activity"/>
    <property type="evidence" value="ECO:0007669"/>
    <property type="project" value="UniProtKB-EC"/>
</dbReference>
<dbReference type="Proteomes" id="UP001341281">
    <property type="component" value="Chromosome 03"/>
</dbReference>
<evidence type="ECO:0000256" key="4">
    <source>
        <dbReference type="ARBA" id="ARBA00047899"/>
    </source>
</evidence>
<evidence type="ECO:0000256" key="1">
    <source>
        <dbReference type="ARBA" id="ARBA00004479"/>
    </source>
</evidence>
<reference evidence="7 8" key="1">
    <citation type="submission" date="2024-02" db="EMBL/GenBank/DDBJ databases">
        <title>High-quality chromosome-scale genome assembly of Pensacola bahiagrass (Paspalum notatum Flugge var. saurae).</title>
        <authorList>
            <person name="Vega J.M."/>
            <person name="Podio M."/>
            <person name="Orjuela J."/>
            <person name="Siena L.A."/>
            <person name="Pessino S.C."/>
            <person name="Combes M.C."/>
            <person name="Mariac C."/>
            <person name="Albertini E."/>
            <person name="Pupilli F."/>
            <person name="Ortiz J.P.A."/>
            <person name="Leblanc O."/>
        </authorList>
    </citation>
    <scope>NUCLEOTIDE SEQUENCE [LARGE SCALE GENOMIC DNA]</scope>
    <source>
        <strain evidence="7">R1</strain>
        <tissue evidence="7">Leaf</tissue>
    </source>
</reference>
<dbReference type="GO" id="GO:0051707">
    <property type="term" value="P:response to other organism"/>
    <property type="evidence" value="ECO:0007669"/>
    <property type="project" value="UniProtKB-ARBA"/>
</dbReference>
<dbReference type="Pfam" id="PF01453">
    <property type="entry name" value="B_lectin"/>
    <property type="match status" value="1"/>
</dbReference>
<comment type="catalytic activity">
    <reaction evidence="5">
        <text>L-seryl-[protein] + ATP = O-phospho-L-seryl-[protein] + ADP + H(+)</text>
        <dbReference type="Rhea" id="RHEA:17989"/>
        <dbReference type="Rhea" id="RHEA-COMP:9863"/>
        <dbReference type="Rhea" id="RHEA-COMP:11604"/>
        <dbReference type="ChEBI" id="CHEBI:15378"/>
        <dbReference type="ChEBI" id="CHEBI:29999"/>
        <dbReference type="ChEBI" id="CHEBI:30616"/>
        <dbReference type="ChEBI" id="CHEBI:83421"/>
        <dbReference type="ChEBI" id="CHEBI:456216"/>
        <dbReference type="EC" id="2.7.11.1"/>
    </reaction>
</comment>
<dbReference type="InterPro" id="IPR001480">
    <property type="entry name" value="Bulb-type_lectin_dom"/>
</dbReference>
<evidence type="ECO:0000313" key="7">
    <source>
        <dbReference type="EMBL" id="WVZ66069.1"/>
    </source>
</evidence>
<dbReference type="EMBL" id="CP144747">
    <property type="protein sequence ID" value="WVZ66069.1"/>
    <property type="molecule type" value="Genomic_DNA"/>
</dbReference>
<evidence type="ECO:0000256" key="3">
    <source>
        <dbReference type="ARBA" id="ARBA00023170"/>
    </source>
</evidence>
<sequence>MPARAGTPTFWFGDRVYISDLPSAALVLFSDRLCITEAWTSCLWSSSVAGDDDGPAPPMSAAAAVLLGNGNFVVRDQANSSRILWQSFDCPGDTLLAGTTLGLDGATGANVSMTYTTSGMKCI</sequence>
<dbReference type="InterPro" id="IPR036426">
    <property type="entry name" value="Bulb-type_lectin_dom_sf"/>
</dbReference>
<dbReference type="SUPFAM" id="SSF51110">
    <property type="entry name" value="alpha-D-mannose-specific plant lectins"/>
    <property type="match status" value="1"/>
</dbReference>
<name>A0AAQ3T6C3_PASNO</name>
<dbReference type="PANTHER" id="PTHR32444:SF225">
    <property type="entry name" value="BNACNNG38150D PROTEIN"/>
    <property type="match status" value="1"/>
</dbReference>
<dbReference type="PANTHER" id="PTHR32444">
    <property type="entry name" value="BULB-TYPE LECTIN DOMAIN-CONTAINING PROTEIN"/>
    <property type="match status" value="1"/>
</dbReference>
<dbReference type="AlphaFoldDB" id="A0AAQ3T6C3"/>
<dbReference type="GO" id="GO:0016020">
    <property type="term" value="C:membrane"/>
    <property type="evidence" value="ECO:0007669"/>
    <property type="project" value="UniProtKB-SubCell"/>
</dbReference>
<keyword evidence="8" id="KW-1185">Reference proteome</keyword>
<proteinExistence type="predicted"/>
<dbReference type="PROSITE" id="PS50927">
    <property type="entry name" value="BULB_LECTIN"/>
    <property type="match status" value="1"/>
</dbReference>
<comment type="subcellular location">
    <subcellularLocation>
        <location evidence="1">Membrane</location>
        <topology evidence="1">Single-pass type I membrane protein</topology>
    </subcellularLocation>
</comment>
<evidence type="ECO:0000313" key="8">
    <source>
        <dbReference type="Proteomes" id="UP001341281"/>
    </source>
</evidence>